<accession>A0A428YTL0</accession>
<organism evidence="1 2">
    <name type="scientific">Kibdelosporangium aridum</name>
    <dbReference type="NCBI Taxonomy" id="2030"/>
    <lineage>
        <taxon>Bacteria</taxon>
        <taxon>Bacillati</taxon>
        <taxon>Actinomycetota</taxon>
        <taxon>Actinomycetes</taxon>
        <taxon>Pseudonocardiales</taxon>
        <taxon>Pseudonocardiaceae</taxon>
        <taxon>Kibdelosporangium</taxon>
    </lineage>
</organism>
<dbReference type="OrthoDB" id="581105at2"/>
<comment type="caution">
    <text evidence="1">The sequence shown here is derived from an EMBL/GenBank/DDBJ whole genome shotgun (WGS) entry which is preliminary data.</text>
</comment>
<dbReference type="PANTHER" id="PTHR12526">
    <property type="entry name" value="GLYCOSYLTRANSFERASE"/>
    <property type="match status" value="1"/>
</dbReference>
<name>A0A428YTL0_KIBAR</name>
<dbReference type="AlphaFoldDB" id="A0A428YTL0"/>
<sequence length="404" mass="44645">MPGPTRSPTLADTGEAHSRPPSFLMICDEWTPKHGGISTFNRALAIATARAGHRTMCLVESATYEEVRDAKAHDVELIMAVESANGPNLSIRQNDVIARKPDVVVGHDVLTGPVADVYASLYLENAKQVLIIHNTPAKNEPYKRDDASQPTVTREKVLRRVAFRADLVAAVGPKLAIEAESIVGDGYGRVRILQLDPGMDFPPVDIRRRRSVPRSRTVLMLARTAHVQSKGIDIAARALPGVLGNPLPHLVIRGAEDNRAADSLRKRLVKMSKLPRDRVTVYPYTMDFQEIRDDLCRAALCVMPSRDEGFGLVALEAIAAGTPVLISRNSGVALTLSDRLGTLAEGMIVDVVDDLERDRLEWQRQIHRVLGNLDSAFEHTHQVREVLYPDMQWCHTVESLVNHL</sequence>
<evidence type="ECO:0000313" key="1">
    <source>
        <dbReference type="EMBL" id="RSM72803.1"/>
    </source>
</evidence>
<dbReference type="Proteomes" id="UP000287547">
    <property type="component" value="Unassembled WGS sequence"/>
</dbReference>
<dbReference type="Gene3D" id="3.40.50.2000">
    <property type="entry name" value="Glycogen Phosphorylase B"/>
    <property type="match status" value="2"/>
</dbReference>
<protein>
    <submittedName>
        <fullName evidence="1">Uncharacterized protein</fullName>
    </submittedName>
</protein>
<proteinExistence type="predicted"/>
<dbReference type="SUPFAM" id="SSF53756">
    <property type="entry name" value="UDP-Glycosyltransferase/glycogen phosphorylase"/>
    <property type="match status" value="1"/>
</dbReference>
<dbReference type="Pfam" id="PF20706">
    <property type="entry name" value="GT4-conflict"/>
    <property type="match status" value="1"/>
</dbReference>
<dbReference type="CDD" id="cd03801">
    <property type="entry name" value="GT4_PimA-like"/>
    <property type="match status" value="1"/>
</dbReference>
<evidence type="ECO:0000313" key="2">
    <source>
        <dbReference type="Proteomes" id="UP000287547"/>
    </source>
</evidence>
<dbReference type="EMBL" id="QHKI01000058">
    <property type="protein sequence ID" value="RSM72803.1"/>
    <property type="molecule type" value="Genomic_DNA"/>
</dbReference>
<reference evidence="1 2" key="1">
    <citation type="submission" date="2018-05" db="EMBL/GenBank/DDBJ databases">
        <title>Evolution of GPA BGCs.</title>
        <authorList>
            <person name="Waglechner N."/>
            <person name="Wright G.D."/>
        </authorList>
    </citation>
    <scope>NUCLEOTIDE SEQUENCE [LARGE SCALE GENOMIC DNA]</scope>
    <source>
        <strain evidence="1 2">A82846</strain>
    </source>
</reference>
<gene>
    <name evidence="1" type="ORF">DMH04_42005</name>
</gene>